<dbReference type="GO" id="GO:0051287">
    <property type="term" value="F:NAD binding"/>
    <property type="evidence" value="ECO:0007669"/>
    <property type="project" value="InterPro"/>
</dbReference>
<evidence type="ECO:0000256" key="3">
    <source>
        <dbReference type="ARBA" id="ARBA00023027"/>
    </source>
</evidence>
<evidence type="ECO:0000259" key="5">
    <source>
        <dbReference type="SMART" id="SM00984"/>
    </source>
</evidence>
<dbReference type="Pfam" id="PF00984">
    <property type="entry name" value="UDPG_MGDP_dh"/>
    <property type="match status" value="1"/>
</dbReference>
<dbReference type="SUPFAM" id="SSF51735">
    <property type="entry name" value="NAD(P)-binding Rossmann-fold domains"/>
    <property type="match status" value="1"/>
</dbReference>
<dbReference type="InterPro" id="IPR018247">
    <property type="entry name" value="EF_Hand_1_Ca_BS"/>
</dbReference>
<dbReference type="PANTHER" id="PTHR43491">
    <property type="entry name" value="UDP-N-ACETYL-D-MANNOSAMINE DEHYDROGENASE"/>
    <property type="match status" value="1"/>
</dbReference>
<dbReference type="InterPro" id="IPR036291">
    <property type="entry name" value="NAD(P)-bd_dom_sf"/>
</dbReference>
<protein>
    <recommendedName>
        <fullName evidence="5">UDP-glucose/GDP-mannose dehydrogenase C-terminal domain-containing protein</fullName>
    </recommendedName>
</protein>
<feature type="domain" description="UDP-glucose/GDP-mannose dehydrogenase C-terminal" evidence="5">
    <location>
        <begin position="305"/>
        <end position="393"/>
    </location>
</feature>
<dbReference type="PANTHER" id="PTHR43491:SF2">
    <property type="entry name" value="UDP-N-ACETYL-D-MANNOSAMINE DEHYDROGENASE"/>
    <property type="match status" value="1"/>
</dbReference>
<dbReference type="NCBIfam" id="TIGR03026">
    <property type="entry name" value="NDP-sugDHase"/>
    <property type="match status" value="1"/>
</dbReference>
<name>A0A1F6FZ02_9BACT</name>
<evidence type="ECO:0000256" key="2">
    <source>
        <dbReference type="ARBA" id="ARBA00023002"/>
    </source>
</evidence>
<dbReference type="EMBL" id="MFMQ01000067">
    <property type="protein sequence ID" value="OGG91081.1"/>
    <property type="molecule type" value="Genomic_DNA"/>
</dbReference>
<keyword evidence="3" id="KW-0520">NAD</keyword>
<dbReference type="Pfam" id="PF03721">
    <property type="entry name" value="UDPG_MGDP_dh_N"/>
    <property type="match status" value="1"/>
</dbReference>
<dbReference type="PIRSF" id="PIRSF500136">
    <property type="entry name" value="UDP_ManNAc_DH"/>
    <property type="match status" value="1"/>
</dbReference>
<dbReference type="InterPro" id="IPR028359">
    <property type="entry name" value="UDP_ManNAc/GlcNAc_DH"/>
</dbReference>
<dbReference type="InterPro" id="IPR036220">
    <property type="entry name" value="UDP-Glc/GDP-Man_DH_C_sf"/>
</dbReference>
<dbReference type="GO" id="GO:0016616">
    <property type="term" value="F:oxidoreductase activity, acting on the CH-OH group of donors, NAD or NADP as acceptor"/>
    <property type="evidence" value="ECO:0007669"/>
    <property type="project" value="InterPro"/>
</dbReference>
<reference evidence="6 7" key="1">
    <citation type="journal article" date="2016" name="Nat. Commun.">
        <title>Thousands of microbial genomes shed light on interconnected biogeochemical processes in an aquifer system.</title>
        <authorList>
            <person name="Anantharaman K."/>
            <person name="Brown C.T."/>
            <person name="Hug L.A."/>
            <person name="Sharon I."/>
            <person name="Castelle C.J."/>
            <person name="Probst A.J."/>
            <person name="Thomas B.C."/>
            <person name="Singh A."/>
            <person name="Wilkins M.J."/>
            <person name="Karaoz U."/>
            <person name="Brodie E.L."/>
            <person name="Williams K.H."/>
            <person name="Hubbard S.S."/>
            <person name="Banfield J.F."/>
        </authorList>
    </citation>
    <scope>NUCLEOTIDE SEQUENCE [LARGE SCALE GENOMIC DNA]</scope>
</reference>
<dbReference type="SUPFAM" id="SSF52413">
    <property type="entry name" value="UDP-glucose/GDP-mannose dehydrogenase C-terminal domain"/>
    <property type="match status" value="1"/>
</dbReference>
<dbReference type="AlphaFoldDB" id="A0A1F6FZ02"/>
<organism evidence="6 7">
    <name type="scientific">Candidatus Kaiserbacteria bacterium RIFCSPLOWO2_12_FULL_53_8</name>
    <dbReference type="NCBI Taxonomy" id="1798529"/>
    <lineage>
        <taxon>Bacteria</taxon>
        <taxon>Candidatus Kaiseribacteriota</taxon>
    </lineage>
</organism>
<dbReference type="Gene3D" id="3.40.50.720">
    <property type="entry name" value="NAD(P)-binding Rossmann-like Domain"/>
    <property type="match status" value="2"/>
</dbReference>
<evidence type="ECO:0000256" key="1">
    <source>
        <dbReference type="ARBA" id="ARBA00006601"/>
    </source>
</evidence>
<dbReference type="InterPro" id="IPR014027">
    <property type="entry name" value="UDP-Glc/GDP-Man_DH_C"/>
</dbReference>
<sequence length="406" mass="44585">MKPILCIVGLGYVGMPLAHAFAKAKYSVLGFDVSEPRINELKSDKDRTNELTEKELRSVIIEYSTDPEVIAKADVVILAIPTPVDEQNKPDLTLLLNATKTVARHFKDGAIIVYESTVYPGVTEDLCGPILAKESGGKPFKLGYSPERINPGDKEHTVEKIMKIVAGEDAETMATLAQLYGSIVKAGIHKAPSIKVAEMAKAIENAQRDINIAYMNEIAKFCNTLGITTKDVLDASKTKWNFLPFTPGLVGGHCIGVDPYYLLERAKTLGGEMPVVRTARETNDGMVQYVAERIIKVLPPQSSILVLGQTFKEDVPDDRNSKARDVVALLQKSGCTVVTHDAELSPGSLPKGPFDAIILLVPHRAYREMTPKNFKTLSKNPCLFYDIKSVFDHKEMESAGFTYMAL</sequence>
<dbReference type="SUPFAM" id="SSF48179">
    <property type="entry name" value="6-phosphogluconate dehydrogenase C-terminal domain-like"/>
    <property type="match status" value="1"/>
</dbReference>
<gene>
    <name evidence="6" type="ORF">A3H16_03020</name>
</gene>
<dbReference type="InterPro" id="IPR014026">
    <property type="entry name" value="UDP-Glc/GDP-Man_DH_dimer"/>
</dbReference>
<dbReference type="PROSITE" id="PS00018">
    <property type="entry name" value="EF_HAND_1"/>
    <property type="match status" value="1"/>
</dbReference>
<accession>A0A1F6FZ02</accession>
<keyword evidence="2" id="KW-0560">Oxidoreductase</keyword>
<dbReference type="InterPro" id="IPR017476">
    <property type="entry name" value="UDP-Glc/GDP-Man"/>
</dbReference>
<evidence type="ECO:0000313" key="7">
    <source>
        <dbReference type="Proteomes" id="UP000178601"/>
    </source>
</evidence>
<dbReference type="Pfam" id="PF03720">
    <property type="entry name" value="UDPG_MGDP_dh_C"/>
    <property type="match status" value="1"/>
</dbReference>
<evidence type="ECO:0000256" key="4">
    <source>
        <dbReference type="PIRNR" id="PIRNR000124"/>
    </source>
</evidence>
<dbReference type="GO" id="GO:0016628">
    <property type="term" value="F:oxidoreductase activity, acting on the CH-CH group of donors, NAD or NADP as acceptor"/>
    <property type="evidence" value="ECO:0007669"/>
    <property type="project" value="InterPro"/>
</dbReference>
<comment type="caution">
    <text evidence="6">The sequence shown here is derived from an EMBL/GenBank/DDBJ whole genome shotgun (WGS) entry which is preliminary data.</text>
</comment>
<dbReference type="PIRSF" id="PIRSF000124">
    <property type="entry name" value="UDPglc_GDPman_dh"/>
    <property type="match status" value="1"/>
</dbReference>
<dbReference type="InterPro" id="IPR008927">
    <property type="entry name" value="6-PGluconate_DH-like_C_sf"/>
</dbReference>
<dbReference type="GO" id="GO:0000271">
    <property type="term" value="P:polysaccharide biosynthetic process"/>
    <property type="evidence" value="ECO:0007669"/>
    <property type="project" value="InterPro"/>
</dbReference>
<dbReference type="SMART" id="SM00984">
    <property type="entry name" value="UDPG_MGDP_dh_C"/>
    <property type="match status" value="1"/>
</dbReference>
<evidence type="ECO:0000313" key="6">
    <source>
        <dbReference type="EMBL" id="OGG91081.1"/>
    </source>
</evidence>
<comment type="similarity">
    <text evidence="1 4">Belongs to the UDP-glucose/GDP-mannose dehydrogenase family.</text>
</comment>
<dbReference type="Proteomes" id="UP000178601">
    <property type="component" value="Unassembled WGS sequence"/>
</dbReference>
<proteinExistence type="inferred from homology"/>
<dbReference type="InterPro" id="IPR001732">
    <property type="entry name" value="UDP-Glc/GDP-Man_DH_N"/>
</dbReference>